<dbReference type="OMA" id="RRMTAMF"/>
<keyword evidence="3" id="KW-1185">Reference proteome</keyword>
<dbReference type="AlphaFoldDB" id="S7Q406"/>
<evidence type="ECO:0000256" key="1">
    <source>
        <dbReference type="SAM" id="MobiDB-lite"/>
    </source>
</evidence>
<feature type="region of interest" description="Disordered" evidence="1">
    <location>
        <begin position="208"/>
        <end position="367"/>
    </location>
</feature>
<evidence type="ECO:0000313" key="2">
    <source>
        <dbReference type="EMBL" id="EPQ54257.1"/>
    </source>
</evidence>
<protein>
    <submittedName>
        <fullName evidence="2">Uncharacterized protein</fullName>
    </submittedName>
</protein>
<evidence type="ECO:0000313" key="3">
    <source>
        <dbReference type="Proteomes" id="UP000030669"/>
    </source>
</evidence>
<name>S7Q406_GLOTA</name>
<dbReference type="KEGG" id="gtr:GLOTRDRAFT_122033"/>
<feature type="compositionally biased region" description="Low complexity" evidence="1">
    <location>
        <begin position="298"/>
        <end position="308"/>
    </location>
</feature>
<proteinExistence type="predicted"/>
<sequence length="367" mass="39760">MSGLKVSRLPYIWRDSNPDTEPPYGDQDDELAWRVHNTNRLSGLHTPAHFADMTLVISESLNADLAMELECEHFKWKWEAYSLGPRISLELLSKHLIMPLISTVHLAFASADPVSELSQEDLQNLVDKAGKTARRTVDTHVKHALSNPRTATTLRRMTALFNFVPSLPPITLSLEKLDISRPFQSKGGSTSKDVKGITEGGELRYAHSTTPAESAEKTVLASQGPGGDSGSETEPESEEEFARVLRLAREKAAAGSAKSTATSIAERGSPVQGSSRQSKPAPSASAPQQTGSRAKTTSGESPSSSDAESSPHRPKKKAKAKAVVQESSSDAENSEEERRKRLSKIVSGEASRRGGARQPLKRGGKRF</sequence>
<organism evidence="2 3">
    <name type="scientific">Gloeophyllum trabeum (strain ATCC 11539 / FP-39264 / Madison 617)</name>
    <name type="common">Brown rot fungus</name>
    <dbReference type="NCBI Taxonomy" id="670483"/>
    <lineage>
        <taxon>Eukaryota</taxon>
        <taxon>Fungi</taxon>
        <taxon>Dikarya</taxon>
        <taxon>Basidiomycota</taxon>
        <taxon>Agaricomycotina</taxon>
        <taxon>Agaricomycetes</taxon>
        <taxon>Gloeophyllales</taxon>
        <taxon>Gloeophyllaceae</taxon>
        <taxon>Gloeophyllum</taxon>
    </lineage>
</organism>
<accession>S7Q406</accession>
<dbReference type="EMBL" id="KB469304">
    <property type="protein sequence ID" value="EPQ54257.1"/>
    <property type="molecule type" value="Genomic_DNA"/>
</dbReference>
<dbReference type="eggNOG" id="ENOG502SQ1H">
    <property type="taxonomic scope" value="Eukaryota"/>
</dbReference>
<dbReference type="RefSeq" id="XP_007867560.1">
    <property type="nucleotide sequence ID" value="XM_007869369.1"/>
</dbReference>
<feature type="compositionally biased region" description="Low complexity" evidence="1">
    <location>
        <begin position="253"/>
        <end position="265"/>
    </location>
</feature>
<dbReference type="HOGENOM" id="CLU_669329_0_0_1"/>
<dbReference type="OrthoDB" id="3184250at2759"/>
<dbReference type="Proteomes" id="UP000030669">
    <property type="component" value="Unassembled WGS sequence"/>
</dbReference>
<reference evidence="2 3" key="1">
    <citation type="journal article" date="2012" name="Science">
        <title>The Paleozoic origin of enzymatic lignin decomposition reconstructed from 31 fungal genomes.</title>
        <authorList>
            <person name="Floudas D."/>
            <person name="Binder M."/>
            <person name="Riley R."/>
            <person name="Barry K."/>
            <person name="Blanchette R.A."/>
            <person name="Henrissat B."/>
            <person name="Martinez A.T."/>
            <person name="Otillar R."/>
            <person name="Spatafora J.W."/>
            <person name="Yadav J.S."/>
            <person name="Aerts A."/>
            <person name="Benoit I."/>
            <person name="Boyd A."/>
            <person name="Carlson A."/>
            <person name="Copeland A."/>
            <person name="Coutinho P.M."/>
            <person name="de Vries R.P."/>
            <person name="Ferreira P."/>
            <person name="Findley K."/>
            <person name="Foster B."/>
            <person name="Gaskell J."/>
            <person name="Glotzer D."/>
            <person name="Gorecki P."/>
            <person name="Heitman J."/>
            <person name="Hesse C."/>
            <person name="Hori C."/>
            <person name="Igarashi K."/>
            <person name="Jurgens J.A."/>
            <person name="Kallen N."/>
            <person name="Kersten P."/>
            <person name="Kohler A."/>
            <person name="Kuees U."/>
            <person name="Kumar T.K.A."/>
            <person name="Kuo A."/>
            <person name="LaButti K."/>
            <person name="Larrondo L.F."/>
            <person name="Lindquist E."/>
            <person name="Ling A."/>
            <person name="Lombard V."/>
            <person name="Lucas S."/>
            <person name="Lundell T."/>
            <person name="Martin R."/>
            <person name="McLaughlin D.J."/>
            <person name="Morgenstern I."/>
            <person name="Morin E."/>
            <person name="Murat C."/>
            <person name="Nagy L.G."/>
            <person name="Nolan M."/>
            <person name="Ohm R.A."/>
            <person name="Patyshakuliyeva A."/>
            <person name="Rokas A."/>
            <person name="Ruiz-Duenas F.J."/>
            <person name="Sabat G."/>
            <person name="Salamov A."/>
            <person name="Samejima M."/>
            <person name="Schmutz J."/>
            <person name="Slot J.C."/>
            <person name="St John F."/>
            <person name="Stenlid J."/>
            <person name="Sun H."/>
            <person name="Sun S."/>
            <person name="Syed K."/>
            <person name="Tsang A."/>
            <person name="Wiebenga A."/>
            <person name="Young D."/>
            <person name="Pisabarro A."/>
            <person name="Eastwood D.C."/>
            <person name="Martin F."/>
            <person name="Cullen D."/>
            <person name="Grigoriev I.V."/>
            <person name="Hibbett D.S."/>
        </authorList>
    </citation>
    <scope>NUCLEOTIDE SEQUENCE [LARGE SCALE GENOMIC DNA]</scope>
    <source>
        <strain evidence="2 3">ATCC 11539</strain>
    </source>
</reference>
<feature type="compositionally biased region" description="Polar residues" evidence="1">
    <location>
        <begin position="271"/>
        <end position="297"/>
    </location>
</feature>
<gene>
    <name evidence="2" type="ORF">GLOTRDRAFT_122033</name>
</gene>
<dbReference type="GeneID" id="19300802"/>
<feature type="compositionally biased region" description="Basic and acidic residues" evidence="1">
    <location>
        <begin position="240"/>
        <end position="252"/>
    </location>
</feature>